<evidence type="ECO:0000259" key="2">
    <source>
        <dbReference type="PROSITE" id="PS51263"/>
    </source>
</evidence>
<feature type="non-terminal residue" evidence="3">
    <location>
        <position position="1"/>
    </location>
</feature>
<dbReference type="EMBL" id="JAOTPV010000005">
    <property type="protein sequence ID" value="KAJ4482407.1"/>
    <property type="molecule type" value="Genomic_DNA"/>
</dbReference>
<proteinExistence type="predicted"/>
<dbReference type="PROSITE" id="PS51263">
    <property type="entry name" value="ADF_H"/>
    <property type="match status" value="1"/>
</dbReference>
<feature type="compositionally biased region" description="Low complexity" evidence="1">
    <location>
        <begin position="147"/>
        <end position="157"/>
    </location>
</feature>
<name>A0A9W9DR32_9AGAR</name>
<dbReference type="InterPro" id="IPR029006">
    <property type="entry name" value="ADF-H/Gelsolin-like_dom_sf"/>
</dbReference>
<dbReference type="GO" id="GO:0030427">
    <property type="term" value="C:site of polarized growth"/>
    <property type="evidence" value="ECO:0007669"/>
    <property type="project" value="TreeGrafter"/>
</dbReference>
<accession>A0A9W9DR32</accession>
<dbReference type="OrthoDB" id="5971719at2759"/>
<feature type="domain" description="ADF-H" evidence="2">
    <location>
        <begin position="2"/>
        <end position="137"/>
    </location>
</feature>
<evidence type="ECO:0000256" key="1">
    <source>
        <dbReference type="SAM" id="MobiDB-lite"/>
    </source>
</evidence>
<sequence>MALNFSMDKTVLEPYYSILSSSSSTNWVLYTSTATNEIKLQSSGSSGLEELSEEFHDGRIQWAFASVNVNGNKGSVDNGIKKYVLVNWCGDGVPESRKGLFGSSSAKMGQILKGAHVVVQARNEADVTPEVIMKKVEAASGAKYSFQQQQQQTPPQQISKNIGSGYTPVGKVDIEELKK</sequence>
<keyword evidence="4" id="KW-1185">Reference proteome</keyword>
<dbReference type="GO" id="GO:0051015">
    <property type="term" value="F:actin filament binding"/>
    <property type="evidence" value="ECO:0007669"/>
    <property type="project" value="TreeGrafter"/>
</dbReference>
<dbReference type="Pfam" id="PF00241">
    <property type="entry name" value="Cofilin_ADF"/>
    <property type="match status" value="1"/>
</dbReference>
<dbReference type="PANTHER" id="PTHR10829">
    <property type="entry name" value="CORTACTIN AND DREBRIN"/>
    <property type="match status" value="1"/>
</dbReference>
<dbReference type="PANTHER" id="PTHR10829:SF25">
    <property type="entry name" value="DREBRIN-LIKE PROTEIN"/>
    <property type="match status" value="1"/>
</dbReference>
<dbReference type="GO" id="GO:0005884">
    <property type="term" value="C:actin filament"/>
    <property type="evidence" value="ECO:0007669"/>
    <property type="project" value="TreeGrafter"/>
</dbReference>
<evidence type="ECO:0000313" key="4">
    <source>
        <dbReference type="Proteomes" id="UP001150266"/>
    </source>
</evidence>
<dbReference type="SUPFAM" id="SSF55753">
    <property type="entry name" value="Actin depolymerizing proteins"/>
    <property type="match status" value="1"/>
</dbReference>
<reference evidence="3" key="1">
    <citation type="submission" date="2022-08" db="EMBL/GenBank/DDBJ databases">
        <title>A Global Phylogenomic Analysis of the Shiitake Genus Lentinula.</title>
        <authorList>
            <consortium name="DOE Joint Genome Institute"/>
            <person name="Sierra-Patev S."/>
            <person name="Min B."/>
            <person name="Naranjo-Ortiz M."/>
            <person name="Looney B."/>
            <person name="Konkel Z."/>
            <person name="Slot J.C."/>
            <person name="Sakamoto Y."/>
            <person name="Steenwyk J.L."/>
            <person name="Rokas A."/>
            <person name="Carro J."/>
            <person name="Camarero S."/>
            <person name="Ferreira P."/>
            <person name="Molpeceres G."/>
            <person name="Ruiz-Duenas F.J."/>
            <person name="Serrano A."/>
            <person name="Henrissat B."/>
            <person name="Drula E."/>
            <person name="Hughes K.W."/>
            <person name="Mata J.L."/>
            <person name="Ishikawa N.K."/>
            <person name="Vargas-Isla R."/>
            <person name="Ushijima S."/>
            <person name="Smith C.A."/>
            <person name="Ahrendt S."/>
            <person name="Andreopoulos W."/>
            <person name="He G."/>
            <person name="Labutti K."/>
            <person name="Lipzen A."/>
            <person name="Ng V."/>
            <person name="Riley R."/>
            <person name="Sandor L."/>
            <person name="Barry K."/>
            <person name="Martinez A.T."/>
            <person name="Xiao Y."/>
            <person name="Gibbons J.G."/>
            <person name="Terashima K."/>
            <person name="Grigoriev I.V."/>
            <person name="Hibbett D.S."/>
        </authorList>
    </citation>
    <scope>NUCLEOTIDE SEQUENCE</scope>
    <source>
        <strain evidence="3">JLM2183</strain>
    </source>
</reference>
<evidence type="ECO:0000313" key="3">
    <source>
        <dbReference type="EMBL" id="KAJ4482407.1"/>
    </source>
</evidence>
<dbReference type="Proteomes" id="UP001150266">
    <property type="component" value="Unassembled WGS sequence"/>
</dbReference>
<feature type="region of interest" description="Disordered" evidence="1">
    <location>
        <begin position="145"/>
        <end position="179"/>
    </location>
</feature>
<protein>
    <recommendedName>
        <fullName evidence="2">ADF-H domain-containing protein</fullName>
    </recommendedName>
</protein>
<comment type="caution">
    <text evidence="3">The sequence shown here is derived from an EMBL/GenBank/DDBJ whole genome shotgun (WGS) entry which is preliminary data.</text>
</comment>
<dbReference type="GO" id="GO:0030833">
    <property type="term" value="P:regulation of actin filament polymerization"/>
    <property type="evidence" value="ECO:0007669"/>
    <property type="project" value="TreeGrafter"/>
</dbReference>
<dbReference type="InterPro" id="IPR002108">
    <property type="entry name" value="ADF-H"/>
</dbReference>
<dbReference type="GO" id="GO:0030864">
    <property type="term" value="C:cortical actin cytoskeleton"/>
    <property type="evidence" value="ECO:0007669"/>
    <property type="project" value="TreeGrafter"/>
</dbReference>
<dbReference type="CDD" id="cd11281">
    <property type="entry name" value="ADF_drebrin_like"/>
    <property type="match status" value="1"/>
</dbReference>
<organism evidence="3 4">
    <name type="scientific">Lentinula aciculospora</name>
    <dbReference type="NCBI Taxonomy" id="153920"/>
    <lineage>
        <taxon>Eukaryota</taxon>
        <taxon>Fungi</taxon>
        <taxon>Dikarya</taxon>
        <taxon>Basidiomycota</taxon>
        <taxon>Agaricomycotina</taxon>
        <taxon>Agaricomycetes</taxon>
        <taxon>Agaricomycetidae</taxon>
        <taxon>Agaricales</taxon>
        <taxon>Marasmiineae</taxon>
        <taxon>Omphalotaceae</taxon>
        <taxon>Lentinula</taxon>
    </lineage>
</organism>
<dbReference type="Gene3D" id="3.40.20.10">
    <property type="entry name" value="Severin"/>
    <property type="match status" value="1"/>
</dbReference>
<dbReference type="AlphaFoldDB" id="A0A9W9DR32"/>
<dbReference type="SMART" id="SM00102">
    <property type="entry name" value="ADF"/>
    <property type="match status" value="1"/>
</dbReference>
<gene>
    <name evidence="3" type="ORF">J3R30DRAFT_3261092</name>
</gene>